<evidence type="ECO:0000259" key="7">
    <source>
        <dbReference type="PROSITE" id="PS50923"/>
    </source>
</evidence>
<name>A0AAE0QU79_9TELE</name>
<feature type="domain" description="Sushi" evidence="7">
    <location>
        <begin position="207"/>
        <end position="261"/>
    </location>
</feature>
<dbReference type="Pfam" id="PF00084">
    <property type="entry name" value="Sushi"/>
    <property type="match status" value="5"/>
</dbReference>
<feature type="chain" id="PRO_5042280534" description="Sushi domain-containing protein" evidence="6">
    <location>
        <begin position="25"/>
        <end position="617"/>
    </location>
</feature>
<dbReference type="PANTHER" id="PTHR45785">
    <property type="entry name" value="COMPLEMENT FACTOR H-RELATED"/>
    <property type="match status" value="1"/>
</dbReference>
<evidence type="ECO:0000256" key="6">
    <source>
        <dbReference type="SAM" id="SignalP"/>
    </source>
</evidence>
<dbReference type="InterPro" id="IPR000436">
    <property type="entry name" value="Sushi_SCR_CCP_dom"/>
</dbReference>
<feature type="domain" description="Sushi" evidence="7">
    <location>
        <begin position="527"/>
        <end position="583"/>
    </location>
</feature>
<organism evidence="8 9">
    <name type="scientific">Hemibagrus guttatus</name>
    <dbReference type="NCBI Taxonomy" id="175788"/>
    <lineage>
        <taxon>Eukaryota</taxon>
        <taxon>Metazoa</taxon>
        <taxon>Chordata</taxon>
        <taxon>Craniata</taxon>
        <taxon>Vertebrata</taxon>
        <taxon>Euteleostomi</taxon>
        <taxon>Actinopterygii</taxon>
        <taxon>Neopterygii</taxon>
        <taxon>Teleostei</taxon>
        <taxon>Ostariophysi</taxon>
        <taxon>Siluriformes</taxon>
        <taxon>Bagridae</taxon>
        <taxon>Hemibagrus</taxon>
    </lineage>
</organism>
<gene>
    <name evidence="8" type="ORF">QTP70_020791</name>
</gene>
<dbReference type="SUPFAM" id="SSF57535">
    <property type="entry name" value="Complement control module/SCR domain"/>
    <property type="match status" value="7"/>
</dbReference>
<dbReference type="PANTHER" id="PTHR45785:SF2">
    <property type="entry name" value="COMPLEMENT FACTOR H-RELATED"/>
    <property type="match status" value="1"/>
</dbReference>
<feature type="domain" description="Sushi" evidence="7">
    <location>
        <begin position="86"/>
        <end position="146"/>
    </location>
</feature>
<feature type="domain" description="Sushi" evidence="7">
    <location>
        <begin position="262"/>
        <end position="316"/>
    </location>
</feature>
<feature type="disulfide bond" evidence="5">
    <location>
        <begin position="117"/>
        <end position="144"/>
    </location>
</feature>
<keyword evidence="9" id="KW-1185">Reference proteome</keyword>
<dbReference type="InterPro" id="IPR035976">
    <property type="entry name" value="Sushi/SCR/CCP_sf"/>
</dbReference>
<dbReference type="Proteomes" id="UP001274896">
    <property type="component" value="Unassembled WGS sequence"/>
</dbReference>
<feature type="domain" description="Sushi" evidence="7">
    <location>
        <begin position="317"/>
        <end position="373"/>
    </location>
</feature>
<comment type="caution">
    <text evidence="8">The sequence shown here is derived from an EMBL/GenBank/DDBJ whole genome shotgun (WGS) entry which is preliminary data.</text>
</comment>
<evidence type="ECO:0000256" key="4">
    <source>
        <dbReference type="ARBA" id="ARBA00023157"/>
    </source>
</evidence>
<evidence type="ECO:0000256" key="3">
    <source>
        <dbReference type="ARBA" id="ARBA00022729"/>
    </source>
</evidence>
<accession>A0AAE0QU79</accession>
<dbReference type="Gene3D" id="2.10.70.10">
    <property type="entry name" value="Complement Module, domain 1"/>
    <property type="match status" value="8"/>
</dbReference>
<dbReference type="InterPro" id="IPR051503">
    <property type="entry name" value="ComplSys_Reg/VirEntry_Med"/>
</dbReference>
<dbReference type="AlphaFoldDB" id="A0AAE0QU79"/>
<feature type="domain" description="Sushi" evidence="7">
    <location>
        <begin position="147"/>
        <end position="206"/>
    </location>
</feature>
<dbReference type="EMBL" id="JAUCMX010000010">
    <property type="protein sequence ID" value="KAK3533415.1"/>
    <property type="molecule type" value="Genomic_DNA"/>
</dbReference>
<protein>
    <recommendedName>
        <fullName evidence="7">Sushi domain-containing protein</fullName>
    </recommendedName>
</protein>
<keyword evidence="3 6" id="KW-0732">Signal</keyword>
<evidence type="ECO:0000256" key="1">
    <source>
        <dbReference type="ARBA" id="ARBA00004328"/>
    </source>
</evidence>
<evidence type="ECO:0000256" key="2">
    <source>
        <dbReference type="ARBA" id="ARBA00022659"/>
    </source>
</evidence>
<dbReference type="PROSITE" id="PS50923">
    <property type="entry name" value="SUSHI"/>
    <property type="match status" value="8"/>
</dbReference>
<feature type="signal peptide" evidence="6">
    <location>
        <begin position="1"/>
        <end position="24"/>
    </location>
</feature>
<evidence type="ECO:0000313" key="8">
    <source>
        <dbReference type="EMBL" id="KAK3533415.1"/>
    </source>
</evidence>
<comment type="subcellular location">
    <subcellularLocation>
        <location evidence="1">Virion</location>
    </subcellularLocation>
</comment>
<proteinExistence type="predicted"/>
<dbReference type="SMART" id="SM00032">
    <property type="entry name" value="CCP"/>
    <property type="match status" value="8"/>
</dbReference>
<dbReference type="CDD" id="cd00033">
    <property type="entry name" value="CCP"/>
    <property type="match status" value="6"/>
</dbReference>
<sequence>MGSNMQVAAKIFFVAFWVSFFTLAKNQDCHTENITYENVQKSDLDESYTNGQTVKVKCATGYVGLLKLECQNGIWEKISGRDCKKRPCGHPGDTPNGQFKLIRDTEFVFGATVEYTCRTGYIMASRINYRNCRSQGWDNDVPVCEVVKCPIISNLGEVMATGNLEEASYGDVIHFECVSNKKVDGPENIHCTDNGQWSDTIPKCKEIQCLSPEIEHGDTRPNIMYKEDNILQYTCDKGYKHRPGTSKCTRNGWTVQPFCEEIQCLSPEIEHGYTRPNIMYKEDNILQYTCDKGYKHGPRISKCTENGWTVQPFCEENTCRKPEVANGNVLSSANIIKQNTNVQIRCNSKYEPESFFVTCNQNGEWDNMQQCKSENHCGQIPNGLAKYNQAKEGYKEGEMVFECKSKPCCFKCIRGNWEKQDCGSTKCGTPPPVENGVITNYQETVEYACRDNYRMTGDPSISCINSQWEKPPTCESEDHCGQIPNGLAKYNQAKEGYKEGETKVFECESKPCCFKCVRGTWEDCGSTKCGTPPPVENAVITNYKETVHGISYAYACRENDNMKEEQLISCINSQWEKPPPCKSLSPLNNDQEARNMTVQTEEHSLTKNVSWTKQTIV</sequence>
<feature type="domain" description="Sushi" evidence="7">
    <location>
        <begin position="27"/>
        <end position="85"/>
    </location>
</feature>
<evidence type="ECO:0000313" key="9">
    <source>
        <dbReference type="Proteomes" id="UP001274896"/>
    </source>
</evidence>
<feature type="disulfide bond" evidence="5">
    <location>
        <begin position="177"/>
        <end position="204"/>
    </location>
</feature>
<keyword evidence="4 5" id="KW-1015">Disulfide bond</keyword>
<keyword evidence="2 5" id="KW-0768">Sushi</keyword>
<reference evidence="8" key="1">
    <citation type="submission" date="2023-06" db="EMBL/GenBank/DDBJ databases">
        <title>Male Hemibagrus guttatus genome.</title>
        <authorList>
            <person name="Bian C."/>
        </authorList>
    </citation>
    <scope>NUCLEOTIDE SEQUENCE</scope>
    <source>
        <strain evidence="8">Male_cb2023</strain>
        <tissue evidence="8">Muscle</tissue>
    </source>
</reference>
<evidence type="ECO:0000256" key="5">
    <source>
        <dbReference type="PROSITE-ProRule" id="PRU00302"/>
    </source>
</evidence>
<comment type="caution">
    <text evidence="5">Lacks conserved residue(s) required for the propagation of feature annotation.</text>
</comment>
<feature type="domain" description="Sushi" evidence="7">
    <location>
        <begin position="425"/>
        <end position="476"/>
    </location>
</feature>